<keyword evidence="6" id="KW-0479">Metal-binding</keyword>
<organism evidence="14 15">
    <name type="scientific">Psychrobacillus mangrovi</name>
    <dbReference type="NCBI Taxonomy" id="3117745"/>
    <lineage>
        <taxon>Bacteria</taxon>
        <taxon>Bacillati</taxon>
        <taxon>Bacillota</taxon>
        <taxon>Bacilli</taxon>
        <taxon>Bacillales</taxon>
        <taxon>Bacillaceae</taxon>
        <taxon>Psychrobacillus</taxon>
    </lineage>
</organism>
<feature type="transmembrane region" description="Helical" evidence="12">
    <location>
        <begin position="141"/>
        <end position="158"/>
    </location>
</feature>
<dbReference type="GO" id="GO:0008233">
    <property type="term" value="F:peptidase activity"/>
    <property type="evidence" value="ECO:0007669"/>
    <property type="project" value="UniProtKB-KW"/>
</dbReference>
<comment type="subcellular location">
    <subcellularLocation>
        <location evidence="2">Membrane</location>
        <topology evidence="2">Multi-pass membrane protein</topology>
    </subcellularLocation>
</comment>
<evidence type="ECO:0000256" key="9">
    <source>
        <dbReference type="ARBA" id="ARBA00022989"/>
    </source>
</evidence>
<feature type="transmembrane region" description="Helical" evidence="12">
    <location>
        <begin position="53"/>
        <end position="73"/>
    </location>
</feature>
<comment type="similarity">
    <text evidence="3">Belongs to the peptidase M50B family.</text>
</comment>
<evidence type="ECO:0000256" key="7">
    <source>
        <dbReference type="ARBA" id="ARBA00022801"/>
    </source>
</evidence>
<evidence type="ECO:0000256" key="3">
    <source>
        <dbReference type="ARBA" id="ARBA00007931"/>
    </source>
</evidence>
<evidence type="ECO:0000256" key="6">
    <source>
        <dbReference type="ARBA" id="ARBA00022723"/>
    </source>
</evidence>
<evidence type="ECO:0000313" key="15">
    <source>
        <dbReference type="Proteomes" id="UP001364890"/>
    </source>
</evidence>
<comment type="cofactor">
    <cofactor evidence="1">
        <name>Zn(2+)</name>
        <dbReference type="ChEBI" id="CHEBI:29105"/>
    </cofactor>
</comment>
<feature type="domain" description="Peptidase M50" evidence="13">
    <location>
        <begin position="4"/>
        <end position="70"/>
    </location>
</feature>
<evidence type="ECO:0000256" key="1">
    <source>
        <dbReference type="ARBA" id="ARBA00001947"/>
    </source>
</evidence>
<keyword evidence="9 12" id="KW-1133">Transmembrane helix</keyword>
<dbReference type="PANTHER" id="PTHR39188:SF3">
    <property type="entry name" value="STAGE IV SPORULATION PROTEIN FB"/>
    <property type="match status" value="1"/>
</dbReference>
<dbReference type="EMBL" id="JBAWSY010000003">
    <property type="protein sequence ID" value="MEI4769421.1"/>
    <property type="molecule type" value="Genomic_DNA"/>
</dbReference>
<keyword evidence="11 12" id="KW-0472">Membrane</keyword>
<evidence type="ECO:0000256" key="8">
    <source>
        <dbReference type="ARBA" id="ARBA00022833"/>
    </source>
</evidence>
<dbReference type="PANTHER" id="PTHR39188">
    <property type="entry name" value="MEMBRANE-ASSOCIATED ZINC METALLOPROTEASE M50B"/>
    <property type="match status" value="1"/>
</dbReference>
<dbReference type="Pfam" id="PF02163">
    <property type="entry name" value="Peptidase_M50"/>
    <property type="match status" value="1"/>
</dbReference>
<feature type="transmembrane region" description="Helical" evidence="12">
    <location>
        <begin position="116"/>
        <end position="135"/>
    </location>
</feature>
<feature type="transmembrane region" description="Helical" evidence="12">
    <location>
        <begin position="79"/>
        <end position="96"/>
    </location>
</feature>
<evidence type="ECO:0000313" key="14">
    <source>
        <dbReference type="EMBL" id="MEI4769421.1"/>
    </source>
</evidence>
<feature type="transmembrane region" description="Helical" evidence="12">
    <location>
        <begin position="14"/>
        <end position="33"/>
    </location>
</feature>
<keyword evidence="5 12" id="KW-0812">Transmembrane</keyword>
<evidence type="ECO:0000256" key="11">
    <source>
        <dbReference type="ARBA" id="ARBA00023136"/>
    </source>
</evidence>
<keyword evidence="4 14" id="KW-0645">Protease</keyword>
<evidence type="ECO:0000256" key="4">
    <source>
        <dbReference type="ARBA" id="ARBA00022670"/>
    </source>
</evidence>
<protein>
    <submittedName>
        <fullName evidence="14">Site-2 protease family protein</fullName>
    </submittedName>
</protein>
<proteinExistence type="inferred from homology"/>
<gene>
    <name evidence="14" type="ORF">WAX74_07150</name>
</gene>
<evidence type="ECO:0000256" key="12">
    <source>
        <dbReference type="SAM" id="Phobius"/>
    </source>
</evidence>
<keyword evidence="7" id="KW-0378">Hydrolase</keyword>
<sequence length="172" mass="19860">MYSIVFGSLLFHELGHLLAAKLIGVKIISCTILPYGGEIRIEQFSKFKKVHQFLIVISGPFFTLLLLAFTTIIDIPQKNIIVITQILILCINLLPIYPLDGGRVLYIFNPTRYNDLVGFSLVFSFLIFCASLYYFPRLLSVSIIFLYLFILNISFWRFRKYKLAFDNITRSA</sequence>
<dbReference type="GO" id="GO:0006508">
    <property type="term" value="P:proteolysis"/>
    <property type="evidence" value="ECO:0007669"/>
    <property type="project" value="UniProtKB-KW"/>
</dbReference>
<keyword evidence="8" id="KW-0862">Zinc</keyword>
<evidence type="ECO:0000256" key="5">
    <source>
        <dbReference type="ARBA" id="ARBA00022692"/>
    </source>
</evidence>
<keyword evidence="15" id="KW-1185">Reference proteome</keyword>
<accession>A0ABU8F5X7</accession>
<keyword evidence="10" id="KW-0482">Metalloprotease</keyword>
<dbReference type="Proteomes" id="UP001364890">
    <property type="component" value="Unassembled WGS sequence"/>
</dbReference>
<name>A0ABU8F5X7_9BACI</name>
<evidence type="ECO:0000259" key="13">
    <source>
        <dbReference type="Pfam" id="PF02163"/>
    </source>
</evidence>
<dbReference type="InterPro" id="IPR008915">
    <property type="entry name" value="Peptidase_M50"/>
</dbReference>
<evidence type="ECO:0000256" key="2">
    <source>
        <dbReference type="ARBA" id="ARBA00004141"/>
    </source>
</evidence>
<evidence type="ECO:0000256" key="10">
    <source>
        <dbReference type="ARBA" id="ARBA00023049"/>
    </source>
</evidence>
<reference evidence="14 15" key="1">
    <citation type="submission" date="2024-01" db="EMBL/GenBank/DDBJ databases">
        <title>Seven novel Bacillus-like species.</title>
        <authorList>
            <person name="Liu G."/>
        </authorList>
    </citation>
    <scope>NUCLEOTIDE SEQUENCE [LARGE SCALE GENOMIC DNA]</scope>
    <source>
        <strain evidence="14 15">FJAT-51614</strain>
    </source>
</reference>
<comment type="caution">
    <text evidence="14">The sequence shown here is derived from an EMBL/GenBank/DDBJ whole genome shotgun (WGS) entry which is preliminary data.</text>
</comment>